<dbReference type="InterPro" id="IPR012545">
    <property type="entry name" value="DUF1697"/>
</dbReference>
<gene>
    <name evidence="1" type="ORF">IQ782_00590</name>
</gene>
<comment type="caution">
    <text evidence="1">The sequence shown here is derived from an EMBL/GenBank/DDBJ whole genome shotgun (WGS) entry which is preliminary data.</text>
</comment>
<reference evidence="1 2" key="1">
    <citation type="journal article" date="2021" name="Int. J. Syst. Evol. Microbiol.">
        <title>Salipiger mangrovisoli sp. nov., isolated from mangrove soil and the proposal for the reclassification of Paraphaeobacter pallidus as Salipiger pallidus comb. nov.</title>
        <authorList>
            <person name="Du J."/>
            <person name="Liu Y."/>
            <person name="Pei T."/>
            <person name="Deng M.R."/>
            <person name="Zhu H."/>
        </authorList>
    </citation>
    <scope>NUCLEOTIDE SEQUENCE [LARGE SCALE GENOMIC DNA]</scope>
    <source>
        <strain evidence="1 2">6D45A</strain>
    </source>
</reference>
<dbReference type="PANTHER" id="PTHR36439">
    <property type="entry name" value="BLL4334 PROTEIN"/>
    <property type="match status" value="1"/>
</dbReference>
<dbReference type="Gene3D" id="3.30.70.1280">
    <property type="entry name" value="SP0830-like domains"/>
    <property type="match status" value="1"/>
</dbReference>
<protein>
    <submittedName>
        <fullName evidence="1">DUF1697 domain-containing protein</fullName>
    </submittedName>
</protein>
<evidence type="ECO:0000313" key="1">
    <source>
        <dbReference type="EMBL" id="MBE9635326.1"/>
    </source>
</evidence>
<accession>A0ABR9WVM6</accession>
<name>A0ABR9WVM6_9RHOB</name>
<sequence>MTLHVALLRGLNVGGANALPMAELRALCEGLGWRNVQSHLASGNLIFEAEGTRDELAARLRTALAGRGLDVPVLVLPPAELRRAVTGCPFSPAAPKLVHAGFLYGQAAIDRDLFARLAEPGDGLEESGGLLWLHTPGGFGRSKLAQRLEAIAGVPLTARNLSSLGKLVLMLDAREETR</sequence>
<organism evidence="1 2">
    <name type="scientific">Salipiger mangrovisoli</name>
    <dbReference type="NCBI Taxonomy" id="2865933"/>
    <lineage>
        <taxon>Bacteria</taxon>
        <taxon>Pseudomonadati</taxon>
        <taxon>Pseudomonadota</taxon>
        <taxon>Alphaproteobacteria</taxon>
        <taxon>Rhodobacterales</taxon>
        <taxon>Roseobacteraceae</taxon>
        <taxon>Salipiger</taxon>
    </lineage>
</organism>
<keyword evidence="2" id="KW-1185">Reference proteome</keyword>
<dbReference type="PANTHER" id="PTHR36439:SF1">
    <property type="entry name" value="DUF1697 DOMAIN-CONTAINING PROTEIN"/>
    <property type="match status" value="1"/>
</dbReference>
<proteinExistence type="predicted"/>
<dbReference type="SUPFAM" id="SSF160379">
    <property type="entry name" value="SP0830-like"/>
    <property type="match status" value="1"/>
</dbReference>
<dbReference type="Proteomes" id="UP000607796">
    <property type="component" value="Unassembled WGS sequence"/>
</dbReference>
<evidence type="ECO:0000313" key="2">
    <source>
        <dbReference type="Proteomes" id="UP000607796"/>
    </source>
</evidence>
<dbReference type="PIRSF" id="PIRSF008502">
    <property type="entry name" value="UCP008502"/>
    <property type="match status" value="1"/>
</dbReference>
<dbReference type="EMBL" id="JADFFK010000001">
    <property type="protein sequence ID" value="MBE9635326.1"/>
    <property type="molecule type" value="Genomic_DNA"/>
</dbReference>
<dbReference type="Pfam" id="PF08002">
    <property type="entry name" value="DUF1697"/>
    <property type="match status" value="1"/>
</dbReference>
<dbReference type="RefSeq" id="WP_194132673.1">
    <property type="nucleotide sequence ID" value="NZ_JADFFK010000001.1"/>
</dbReference>